<keyword evidence="2" id="KW-1185">Reference proteome</keyword>
<name>A0ABP0UXV6_9BRYO</name>
<accession>A0ABP0UXV6</accession>
<proteinExistence type="predicted"/>
<organism evidence="1 2">
    <name type="scientific">Sphagnum troendelagicum</name>
    <dbReference type="NCBI Taxonomy" id="128251"/>
    <lineage>
        <taxon>Eukaryota</taxon>
        <taxon>Viridiplantae</taxon>
        <taxon>Streptophyta</taxon>
        <taxon>Embryophyta</taxon>
        <taxon>Bryophyta</taxon>
        <taxon>Sphagnophytina</taxon>
        <taxon>Sphagnopsida</taxon>
        <taxon>Sphagnales</taxon>
        <taxon>Sphagnaceae</taxon>
        <taxon>Sphagnum</taxon>
    </lineage>
</organism>
<dbReference type="EMBL" id="OZ019899">
    <property type="protein sequence ID" value="CAK9231505.1"/>
    <property type="molecule type" value="Genomic_DNA"/>
</dbReference>
<reference evidence="1" key="1">
    <citation type="submission" date="2024-02" db="EMBL/GenBank/DDBJ databases">
        <authorList>
            <consortium name="ELIXIR-Norway"/>
            <consortium name="Elixir Norway"/>
        </authorList>
    </citation>
    <scope>NUCLEOTIDE SEQUENCE</scope>
</reference>
<sequence length="129" mass="13806">MREAAGWMTMRCELSLNCMPLDLGLMDELAERDASGEGREGDGDRGSTCSCLSLLLRWCRARAGRFQAAAIPCSASSIARSDVPGAGVGLRPCLWCVRSHVFRAYMTTPEFGSKAEQRRADSSGGGGGR</sequence>
<dbReference type="Proteomes" id="UP001497512">
    <property type="component" value="Chromosome 7"/>
</dbReference>
<protein>
    <submittedName>
        <fullName evidence="1">Uncharacterized protein</fullName>
    </submittedName>
</protein>
<gene>
    <name evidence="1" type="ORF">CSSPTR1EN2_LOCUS20684</name>
</gene>
<evidence type="ECO:0000313" key="2">
    <source>
        <dbReference type="Proteomes" id="UP001497512"/>
    </source>
</evidence>
<evidence type="ECO:0000313" key="1">
    <source>
        <dbReference type="EMBL" id="CAK9231505.1"/>
    </source>
</evidence>